<feature type="compositionally biased region" description="Polar residues" evidence="1">
    <location>
        <begin position="84"/>
        <end position="114"/>
    </location>
</feature>
<feature type="transmembrane region" description="Helical" evidence="2">
    <location>
        <begin position="61"/>
        <end position="80"/>
    </location>
</feature>
<proteinExistence type="predicted"/>
<protein>
    <submittedName>
        <fullName evidence="3">Uncharacterized protein</fullName>
    </submittedName>
</protein>
<name>A0A6J4KLQ1_9CYAN</name>
<keyword evidence="2" id="KW-0472">Membrane</keyword>
<gene>
    <name evidence="3" type="ORF">AVDCRST_MAG84-611</name>
</gene>
<dbReference type="EMBL" id="CADCTZ010000089">
    <property type="protein sequence ID" value="CAA9308389.1"/>
    <property type="molecule type" value="Genomic_DNA"/>
</dbReference>
<evidence type="ECO:0000313" key="3">
    <source>
        <dbReference type="EMBL" id="CAA9308389.1"/>
    </source>
</evidence>
<sequence>MAEEAKTEAAKPAPMIFKGVCSDGVLKGKEIQGKLDIKVNVESVKTPEPQKKAAPERKINIFWVLFLLVANLALGDPAGIRKYSSPQRSHSHQMLNQSGERSLLPTKNTSNSPL</sequence>
<feature type="region of interest" description="Disordered" evidence="1">
    <location>
        <begin position="80"/>
        <end position="114"/>
    </location>
</feature>
<evidence type="ECO:0000256" key="1">
    <source>
        <dbReference type="SAM" id="MobiDB-lite"/>
    </source>
</evidence>
<organism evidence="3">
    <name type="scientific">uncultured Microcoleus sp</name>
    <dbReference type="NCBI Taxonomy" id="259945"/>
    <lineage>
        <taxon>Bacteria</taxon>
        <taxon>Bacillati</taxon>
        <taxon>Cyanobacteriota</taxon>
        <taxon>Cyanophyceae</taxon>
        <taxon>Oscillatoriophycideae</taxon>
        <taxon>Oscillatoriales</taxon>
        <taxon>Microcoleaceae</taxon>
        <taxon>Microcoleus</taxon>
        <taxon>environmental samples</taxon>
    </lineage>
</organism>
<evidence type="ECO:0000256" key="2">
    <source>
        <dbReference type="SAM" id="Phobius"/>
    </source>
</evidence>
<accession>A0A6J4KLQ1</accession>
<keyword evidence="2" id="KW-1133">Transmembrane helix</keyword>
<keyword evidence="2" id="KW-0812">Transmembrane</keyword>
<reference evidence="3" key="1">
    <citation type="submission" date="2020-02" db="EMBL/GenBank/DDBJ databases">
        <authorList>
            <person name="Meier V. D."/>
        </authorList>
    </citation>
    <scope>NUCLEOTIDE SEQUENCE</scope>
    <source>
        <strain evidence="3">AVDCRST_MAG84</strain>
    </source>
</reference>
<dbReference type="AlphaFoldDB" id="A0A6J4KLQ1"/>